<keyword evidence="3" id="KW-1185">Reference proteome</keyword>
<reference evidence="2 3" key="1">
    <citation type="journal article" date="2015" name="Genome Biol. Evol.">
        <title>Comparative Genomics of a Bacterivorous Green Alga Reveals Evolutionary Causalities and Consequences of Phago-Mixotrophic Mode of Nutrition.</title>
        <authorList>
            <person name="Burns J.A."/>
            <person name="Paasch A."/>
            <person name="Narechania A."/>
            <person name="Kim E."/>
        </authorList>
    </citation>
    <scope>NUCLEOTIDE SEQUENCE [LARGE SCALE GENOMIC DNA]</scope>
    <source>
        <strain evidence="2 3">PLY_AMNH</strain>
    </source>
</reference>
<dbReference type="EMBL" id="LGRX02033885">
    <property type="protein sequence ID" value="KAK3239529.1"/>
    <property type="molecule type" value="Genomic_DNA"/>
</dbReference>
<dbReference type="Gene3D" id="3.40.50.1820">
    <property type="entry name" value="alpha/beta hydrolase"/>
    <property type="match status" value="1"/>
</dbReference>
<accession>A0AAE0ETD1</accession>
<organism evidence="2 3">
    <name type="scientific">Cymbomonas tetramitiformis</name>
    <dbReference type="NCBI Taxonomy" id="36881"/>
    <lineage>
        <taxon>Eukaryota</taxon>
        <taxon>Viridiplantae</taxon>
        <taxon>Chlorophyta</taxon>
        <taxon>Pyramimonadophyceae</taxon>
        <taxon>Pyramimonadales</taxon>
        <taxon>Pyramimonadaceae</taxon>
        <taxon>Cymbomonas</taxon>
    </lineage>
</organism>
<comment type="caution">
    <text evidence="2">The sequence shown here is derived from an EMBL/GenBank/DDBJ whole genome shotgun (WGS) entry which is preliminary data.</text>
</comment>
<feature type="non-terminal residue" evidence="2">
    <location>
        <position position="1"/>
    </location>
</feature>
<name>A0AAE0ETD1_9CHLO</name>
<evidence type="ECO:0000313" key="2">
    <source>
        <dbReference type="EMBL" id="KAK3239529.1"/>
    </source>
</evidence>
<feature type="domain" description="AB hydrolase-1" evidence="1">
    <location>
        <begin position="2"/>
        <end position="110"/>
    </location>
</feature>
<dbReference type="InterPro" id="IPR000073">
    <property type="entry name" value="AB_hydrolase_1"/>
</dbReference>
<dbReference type="InterPro" id="IPR029058">
    <property type="entry name" value="AB_hydrolase_fold"/>
</dbReference>
<dbReference type="PANTHER" id="PTHR43329">
    <property type="entry name" value="EPOXIDE HYDROLASE"/>
    <property type="match status" value="1"/>
</dbReference>
<dbReference type="Pfam" id="PF00561">
    <property type="entry name" value="Abhydrolase_1"/>
    <property type="match status" value="1"/>
</dbReference>
<proteinExistence type="predicted"/>
<evidence type="ECO:0000313" key="3">
    <source>
        <dbReference type="Proteomes" id="UP001190700"/>
    </source>
</evidence>
<dbReference type="AlphaFoldDB" id="A0AAE0ETD1"/>
<sequence>LLPFLHSHGLRAVSFDFVGAGLSGKPQNGNYDDAALANIVLAICRELRLPPVHLVVHDTSALTAVKFALSHRHLVRSLNFVDAVFRAPLSSLPLAVLTRLPSEAAQRLLHFVNPTVAHLALSRCCAWSLGAEAAEGHLFLMKHNGGVRPTLARLHQLESASDAVMTALGQRAIPSQALWSTEGNSATRLEAINDDIAFLSGQTHEFGEEVGPWVPEDAPEALAEMLSAFIDTLSPTPKTDLWGTEEEMPEHVKAQFEAMEATGSGGGCGHDHGQAMVLVEVAVTDTAMVLVEVAVMDTAMALVEVAVMDTAMALVEVAVTDTAMALVEVAVMDTAMVLVEVAVMDIAIEAAMLISLGRQFPANLLAFRGGEAKPLRETPRHWSW</sequence>
<dbReference type="Proteomes" id="UP001190700">
    <property type="component" value="Unassembled WGS sequence"/>
</dbReference>
<dbReference type="SUPFAM" id="SSF53474">
    <property type="entry name" value="alpha/beta-Hydrolases"/>
    <property type="match status" value="1"/>
</dbReference>
<protein>
    <recommendedName>
        <fullName evidence="1">AB hydrolase-1 domain-containing protein</fullName>
    </recommendedName>
</protein>
<evidence type="ECO:0000259" key="1">
    <source>
        <dbReference type="Pfam" id="PF00561"/>
    </source>
</evidence>
<gene>
    <name evidence="2" type="ORF">CYMTET_50549</name>
</gene>